<dbReference type="EMBL" id="CM029042">
    <property type="protein sequence ID" value="KAG2616318.1"/>
    <property type="molecule type" value="Genomic_DNA"/>
</dbReference>
<protein>
    <submittedName>
        <fullName evidence="2">Uncharacterized protein</fullName>
    </submittedName>
</protein>
<name>A0A8T0U2T9_PANVG</name>
<comment type="caution">
    <text evidence="2">The sequence shown here is derived from an EMBL/GenBank/DDBJ whole genome shotgun (WGS) entry which is preliminary data.</text>
</comment>
<dbReference type="Proteomes" id="UP000823388">
    <property type="component" value="Chromosome 3N"/>
</dbReference>
<organism evidence="2 3">
    <name type="scientific">Panicum virgatum</name>
    <name type="common">Blackwell switchgrass</name>
    <dbReference type="NCBI Taxonomy" id="38727"/>
    <lineage>
        <taxon>Eukaryota</taxon>
        <taxon>Viridiplantae</taxon>
        <taxon>Streptophyta</taxon>
        <taxon>Embryophyta</taxon>
        <taxon>Tracheophyta</taxon>
        <taxon>Spermatophyta</taxon>
        <taxon>Magnoliopsida</taxon>
        <taxon>Liliopsida</taxon>
        <taxon>Poales</taxon>
        <taxon>Poaceae</taxon>
        <taxon>PACMAD clade</taxon>
        <taxon>Panicoideae</taxon>
        <taxon>Panicodae</taxon>
        <taxon>Paniceae</taxon>
        <taxon>Panicinae</taxon>
        <taxon>Panicum</taxon>
        <taxon>Panicum sect. Hiantes</taxon>
    </lineage>
</organism>
<evidence type="ECO:0000313" key="3">
    <source>
        <dbReference type="Proteomes" id="UP000823388"/>
    </source>
</evidence>
<evidence type="ECO:0000313" key="2">
    <source>
        <dbReference type="EMBL" id="KAG2616318.1"/>
    </source>
</evidence>
<dbReference type="AlphaFoldDB" id="A0A8T0U2T9"/>
<gene>
    <name evidence="2" type="ORF">PVAP13_3NG179890</name>
</gene>
<reference evidence="2" key="1">
    <citation type="submission" date="2020-05" db="EMBL/GenBank/DDBJ databases">
        <title>WGS assembly of Panicum virgatum.</title>
        <authorList>
            <person name="Lovell J.T."/>
            <person name="Jenkins J."/>
            <person name="Shu S."/>
            <person name="Juenger T.E."/>
            <person name="Schmutz J."/>
        </authorList>
    </citation>
    <scope>NUCLEOTIDE SEQUENCE</scope>
    <source>
        <strain evidence="2">AP13</strain>
    </source>
</reference>
<accession>A0A8T0U2T9</accession>
<sequence>MIGRAAAMSPSPFLTAIRLLTPNTAKEGPPYTGTPHPKSRQWNPARRQSDTTNAFATALYGRRRSTPSSTAKDRTYSAVTAALASRTSSTVSPSELASRTSTVVCTGMGTHALP</sequence>
<evidence type="ECO:0000256" key="1">
    <source>
        <dbReference type="SAM" id="MobiDB-lite"/>
    </source>
</evidence>
<feature type="region of interest" description="Disordered" evidence="1">
    <location>
        <begin position="21"/>
        <end position="51"/>
    </location>
</feature>
<keyword evidence="3" id="KW-1185">Reference proteome</keyword>
<proteinExistence type="predicted"/>